<dbReference type="Gene3D" id="3.40.50.720">
    <property type="entry name" value="NAD(P)-binding Rossmann-like Domain"/>
    <property type="match status" value="2"/>
</dbReference>
<dbReference type="CDD" id="cd05304">
    <property type="entry name" value="Rubrum_tdh"/>
    <property type="match status" value="1"/>
</dbReference>
<evidence type="ECO:0000259" key="9">
    <source>
        <dbReference type="SMART" id="SM01003"/>
    </source>
</evidence>
<dbReference type="EC" id="7.1.1.1" evidence="2"/>
<evidence type="ECO:0000313" key="11">
    <source>
        <dbReference type="Proteomes" id="UP000027604"/>
    </source>
</evidence>
<dbReference type="InterPro" id="IPR007886">
    <property type="entry name" value="AlaDH/PNT_N"/>
</dbReference>
<dbReference type="InterPro" id="IPR036291">
    <property type="entry name" value="NAD(P)-bd_dom_sf"/>
</dbReference>
<dbReference type="Pfam" id="PF05222">
    <property type="entry name" value="AlaDh_PNT_N"/>
    <property type="match status" value="1"/>
</dbReference>
<dbReference type="InterPro" id="IPR007698">
    <property type="entry name" value="AlaDH/PNT_NAD(H)-bd"/>
</dbReference>
<comment type="catalytic activity">
    <reaction evidence="7">
        <text>NAD(+) + NADPH + H(+)(in) = NADH + NADP(+) + H(+)(out)</text>
        <dbReference type="Rhea" id="RHEA:47992"/>
        <dbReference type="ChEBI" id="CHEBI:15378"/>
        <dbReference type="ChEBI" id="CHEBI:57540"/>
        <dbReference type="ChEBI" id="CHEBI:57783"/>
        <dbReference type="ChEBI" id="CHEBI:57945"/>
        <dbReference type="ChEBI" id="CHEBI:58349"/>
        <dbReference type="EC" id="7.1.1.1"/>
    </reaction>
</comment>
<evidence type="ECO:0000259" key="8">
    <source>
        <dbReference type="SMART" id="SM01002"/>
    </source>
</evidence>
<dbReference type="GO" id="GO:0050661">
    <property type="term" value="F:NADP binding"/>
    <property type="evidence" value="ECO:0007669"/>
    <property type="project" value="TreeGrafter"/>
</dbReference>
<evidence type="ECO:0000256" key="3">
    <source>
        <dbReference type="ARBA" id="ARBA00022741"/>
    </source>
</evidence>
<keyword evidence="3" id="KW-0547">Nucleotide-binding</keyword>
<dbReference type="PATRIC" id="fig|1349767.4.peg.1793"/>
<dbReference type="HOGENOM" id="CLU_003376_2_1_4"/>
<accession>W0VAE5</accession>
<dbReference type="eggNOG" id="COG3288">
    <property type="taxonomic scope" value="Bacteria"/>
</dbReference>
<organism evidence="10 11">
    <name type="scientific">Janthinobacterium agaricidamnosum NBRC 102515 = DSM 9628</name>
    <dbReference type="NCBI Taxonomy" id="1349767"/>
    <lineage>
        <taxon>Bacteria</taxon>
        <taxon>Pseudomonadati</taxon>
        <taxon>Pseudomonadota</taxon>
        <taxon>Betaproteobacteria</taxon>
        <taxon>Burkholderiales</taxon>
        <taxon>Oxalobacteraceae</taxon>
        <taxon>Janthinobacterium</taxon>
    </lineage>
</organism>
<evidence type="ECO:0000256" key="4">
    <source>
        <dbReference type="ARBA" id="ARBA00022857"/>
    </source>
</evidence>
<dbReference type="AlphaFoldDB" id="W0VAE5"/>
<comment type="function">
    <text evidence="1">The transhydrogenation between NADH and NADP is coupled to respiration and ATP hydrolysis and functions as a proton pump across the membrane.</text>
</comment>
<evidence type="ECO:0000313" key="10">
    <source>
        <dbReference type="EMBL" id="CDG85789.1"/>
    </source>
</evidence>
<keyword evidence="4" id="KW-0521">NADP</keyword>
<dbReference type="EMBL" id="HG322949">
    <property type="protein sequence ID" value="CDG85789.1"/>
    <property type="molecule type" value="Genomic_DNA"/>
</dbReference>
<gene>
    <name evidence="10" type="ORF">GJA_5192</name>
</gene>
<dbReference type="GO" id="GO:0005886">
    <property type="term" value="C:plasma membrane"/>
    <property type="evidence" value="ECO:0007669"/>
    <property type="project" value="TreeGrafter"/>
</dbReference>
<keyword evidence="11" id="KW-1185">Reference proteome</keyword>
<sequence>MTTVSSARVSIGLLREKLLGERRVALTPADVKRLSAKAIVTVEIGAGLAAGFPDDAYANAGARLAELQQVLDGSAIIVKVRAPNANQAPRAGGVLVSLGTRDATLAKRLQERQVSHLALERVPRISRAQAMDVLSSQASVAGYASVLEGARLLDILLPMLTTAAGIIKPAKMIAIGAGVAGLQAIATARRLGAVTHGFDVREAAREQVESLGAKFVPVDLAMLAAEAAGGYAGQQSAEQQERLRRALAPHLASMNLVITTAQIPGRPAPLLIDEAAIAQMPPGSVIVDLAAETGGNCALTRPDELVTVGGVRILGPTNLASTAATTASQLFSGNIRSLLDHLIDDTGHLRLDPADPITGPLLGGEPPVPVHQRQLKEANA</sequence>
<dbReference type="STRING" id="1349767.GJA_5192"/>
<reference evidence="10 11" key="1">
    <citation type="journal article" date="2015" name="Genome Announc.">
        <title>Genome Sequence of Mushroom Soft-Rot Pathogen Janthinobacterium agaricidamnosum.</title>
        <authorList>
            <person name="Graupner K."/>
            <person name="Lackner G."/>
            <person name="Hertweck C."/>
        </authorList>
    </citation>
    <scope>NUCLEOTIDE SEQUENCE [LARGE SCALE GENOMIC DNA]</scope>
    <source>
        <strain evidence="11">NBRC 102515 / DSM 9628</strain>
    </source>
</reference>
<dbReference type="GO" id="GO:0006740">
    <property type="term" value="P:NADPH regeneration"/>
    <property type="evidence" value="ECO:0007669"/>
    <property type="project" value="TreeGrafter"/>
</dbReference>
<dbReference type="SMART" id="SM01002">
    <property type="entry name" value="AlaDh_PNT_C"/>
    <property type="match status" value="1"/>
</dbReference>
<dbReference type="PANTHER" id="PTHR10160:SF19">
    <property type="entry name" value="PROTON-TRANSLOCATING NAD(P)(+) TRANSHYDROGENASE"/>
    <property type="match status" value="1"/>
</dbReference>
<dbReference type="OrthoDB" id="9804592at2"/>
<dbReference type="SUPFAM" id="SSF52283">
    <property type="entry name" value="Formate/glycerate dehydrogenase catalytic domain-like"/>
    <property type="match status" value="1"/>
</dbReference>
<dbReference type="SUPFAM" id="SSF51735">
    <property type="entry name" value="NAD(P)-binding Rossmann-fold domains"/>
    <property type="match status" value="1"/>
</dbReference>
<dbReference type="GO" id="GO:0008750">
    <property type="term" value="F:proton-translocating NAD(P)+ transhydrogenase activity"/>
    <property type="evidence" value="ECO:0007669"/>
    <property type="project" value="UniProtKB-EC"/>
</dbReference>
<keyword evidence="5" id="KW-1278">Translocase</keyword>
<evidence type="ECO:0000256" key="5">
    <source>
        <dbReference type="ARBA" id="ARBA00022967"/>
    </source>
</evidence>
<dbReference type="RefSeq" id="WP_038497554.1">
    <property type="nucleotide sequence ID" value="NZ_BCTH01000097.1"/>
</dbReference>
<proteinExistence type="predicted"/>
<evidence type="ECO:0000256" key="1">
    <source>
        <dbReference type="ARBA" id="ARBA00003943"/>
    </source>
</evidence>
<feature type="domain" description="Alanine dehydrogenase/pyridine nucleotide transhydrogenase NAD(H)-binding" evidence="8">
    <location>
        <begin position="150"/>
        <end position="315"/>
    </location>
</feature>
<protein>
    <recommendedName>
        <fullName evidence="2">proton-translocating NAD(P)(+) transhydrogenase</fullName>
        <ecNumber evidence="2">7.1.1.1</ecNumber>
    </recommendedName>
</protein>
<dbReference type="KEGG" id="jag:GJA_5192"/>
<name>W0VAE5_9BURK</name>
<feature type="domain" description="Alanine dehydrogenase/pyridine nucleotide transhydrogenase N-terminal" evidence="9">
    <location>
        <begin position="12"/>
        <end position="141"/>
    </location>
</feature>
<evidence type="ECO:0000256" key="2">
    <source>
        <dbReference type="ARBA" id="ARBA00012943"/>
    </source>
</evidence>
<dbReference type="PANTHER" id="PTHR10160">
    <property type="entry name" value="NAD(P) TRANSHYDROGENASE"/>
    <property type="match status" value="1"/>
</dbReference>
<dbReference type="Pfam" id="PF01262">
    <property type="entry name" value="AlaDh_PNT_C"/>
    <property type="match status" value="1"/>
</dbReference>
<evidence type="ECO:0000256" key="7">
    <source>
        <dbReference type="ARBA" id="ARBA00048202"/>
    </source>
</evidence>
<keyword evidence="6" id="KW-0520">NAD</keyword>
<dbReference type="SMART" id="SM01003">
    <property type="entry name" value="AlaDh_PNT_N"/>
    <property type="match status" value="1"/>
</dbReference>
<dbReference type="Proteomes" id="UP000027604">
    <property type="component" value="Chromosome I"/>
</dbReference>
<evidence type="ECO:0000256" key="6">
    <source>
        <dbReference type="ARBA" id="ARBA00023027"/>
    </source>
</evidence>